<reference evidence="3" key="1">
    <citation type="journal article" date="2019" name="Int. J. Syst. Evol. Microbiol.">
        <title>The Global Catalogue of Microorganisms (GCM) 10K type strain sequencing project: providing services to taxonomists for standard genome sequencing and annotation.</title>
        <authorList>
            <consortium name="The Broad Institute Genomics Platform"/>
            <consortium name="The Broad Institute Genome Sequencing Center for Infectious Disease"/>
            <person name="Wu L."/>
            <person name="Ma J."/>
        </authorList>
    </citation>
    <scope>NUCLEOTIDE SEQUENCE [LARGE SCALE GENOMIC DNA]</scope>
    <source>
        <strain evidence="3">JCM 17810</strain>
    </source>
</reference>
<organism evidence="2 3">
    <name type="scientific">Georgenia halophila</name>
    <dbReference type="NCBI Taxonomy" id="620889"/>
    <lineage>
        <taxon>Bacteria</taxon>
        <taxon>Bacillati</taxon>
        <taxon>Actinomycetota</taxon>
        <taxon>Actinomycetes</taxon>
        <taxon>Micrococcales</taxon>
        <taxon>Bogoriellaceae</taxon>
        <taxon>Georgenia</taxon>
    </lineage>
</organism>
<dbReference type="PANTHER" id="PTHR10093">
    <property type="entry name" value="IRON-SULFUR CLUSTER ASSEMBLY ENZYME NIFU HOMOLOG"/>
    <property type="match status" value="1"/>
</dbReference>
<dbReference type="CDD" id="cd06664">
    <property type="entry name" value="IscU_like"/>
    <property type="match status" value="1"/>
</dbReference>
<accession>A0ABP8L4S1</accession>
<dbReference type="Proteomes" id="UP001500622">
    <property type="component" value="Unassembled WGS sequence"/>
</dbReference>
<evidence type="ECO:0000313" key="3">
    <source>
        <dbReference type="Proteomes" id="UP001500622"/>
    </source>
</evidence>
<evidence type="ECO:0000259" key="1">
    <source>
        <dbReference type="Pfam" id="PF01592"/>
    </source>
</evidence>
<evidence type="ECO:0000313" key="2">
    <source>
        <dbReference type="EMBL" id="GAA4422769.1"/>
    </source>
</evidence>
<dbReference type="InterPro" id="IPR002871">
    <property type="entry name" value="NIF_FeS_clus_asmbl_NifU_N"/>
</dbReference>
<name>A0ABP8L4S1_9MICO</name>
<proteinExistence type="predicted"/>
<dbReference type="Gene3D" id="3.90.1010.10">
    <property type="match status" value="1"/>
</dbReference>
<sequence length="163" mass="17808">MAEGLEQLYQQVILDHSRERHGAGELDPCDGESFQVNPTCGDEVRLRVRLDHSAGVPRITGVGWVGQGCSISQASLSILNDLVVDKNVTDAENLGETFRELMRSRGQELSPDKQDSLEDAAAFVGVARYPARIKCALLGWMALRDALAHALTAEPLQHKEEAT</sequence>
<protein>
    <submittedName>
        <fullName evidence="2">SUF system NifU family Fe-S cluster assembly protein</fullName>
    </submittedName>
</protein>
<feature type="domain" description="NIF system FeS cluster assembly NifU N-terminal" evidence="1">
    <location>
        <begin position="9"/>
        <end position="135"/>
    </location>
</feature>
<dbReference type="EMBL" id="BAABGN010000007">
    <property type="protein sequence ID" value="GAA4422769.1"/>
    <property type="molecule type" value="Genomic_DNA"/>
</dbReference>
<dbReference type="NCBIfam" id="TIGR01994">
    <property type="entry name" value="SUF_scaf_2"/>
    <property type="match status" value="1"/>
</dbReference>
<comment type="caution">
    <text evidence="2">The sequence shown here is derived from an EMBL/GenBank/DDBJ whole genome shotgun (WGS) entry which is preliminary data.</text>
</comment>
<keyword evidence="3" id="KW-1185">Reference proteome</keyword>
<gene>
    <name evidence="2" type="ORF">GCM10023169_17630</name>
</gene>
<dbReference type="Pfam" id="PF01592">
    <property type="entry name" value="NifU_N"/>
    <property type="match status" value="1"/>
</dbReference>
<dbReference type="SUPFAM" id="SSF82649">
    <property type="entry name" value="SufE/NifU"/>
    <property type="match status" value="1"/>
</dbReference>
<dbReference type="RefSeq" id="WP_345215882.1">
    <property type="nucleotide sequence ID" value="NZ_BAABGN010000007.1"/>
</dbReference>